<dbReference type="EMBL" id="LITU01000078">
    <property type="protein sequence ID" value="KOY13836.1"/>
    <property type="molecule type" value="Genomic_DNA"/>
</dbReference>
<reference evidence="4 5" key="1">
    <citation type="submission" date="2015-08" db="EMBL/GenBank/DDBJ databases">
        <title>Draft genome sequence of cellulolytic and xylanolytic Paenibacillus sp. A59, isolated from a decaying forest soil from Patagonia, Argentina.</title>
        <authorList>
            <person name="Ghio S."/>
            <person name="Caceres A.M."/>
            <person name="Talia P."/>
            <person name="Grasso D."/>
            <person name="Campos E."/>
        </authorList>
    </citation>
    <scope>NUCLEOTIDE SEQUENCE [LARGE SCALE GENOMIC DNA]</scope>
    <source>
        <strain evidence="4 5">A59</strain>
    </source>
</reference>
<sequence>MKIYINARFLTQTITGVQRYALELVKEIDQLIDRGEIDGNRYEFCLLSPSNIINEPAFKHIRHKAVGKLKGHLWEQLELPFYAKGGLLINLCNTGPAFNKNQIVTIHDAAVFNYPKAFSFAFRAWYKFLMVRLGKTSKKIITVSHFSKGELMQHCKIAEHKLVVTHLGIDHIHRKKAAAGTIEKYGIQSPYVLAVSTMNPYKNFNLIFEVLPEIEAHNLNVVIVGSKNSKVFGEQTWAKSDAVNWVGYVTDEELKALYEDAAGFIFPSLYEGFGLPPLEAMASGCPVIVSSRASIPEVCGDAVLYFNPDSPKEAASQLIEITSNPELSKQMSYKGKDHSGLFSWNKCAKDTVNIIMNTM</sequence>
<gene>
    <name evidence="4" type="ORF">AMS66_25505</name>
</gene>
<dbReference type="Proteomes" id="UP000037688">
    <property type="component" value="Unassembled WGS sequence"/>
</dbReference>
<dbReference type="Pfam" id="PF00534">
    <property type="entry name" value="Glycos_transf_1"/>
    <property type="match status" value="1"/>
</dbReference>
<dbReference type="CDD" id="cd03809">
    <property type="entry name" value="GT4_MtfB-like"/>
    <property type="match status" value="1"/>
</dbReference>
<dbReference type="InterPro" id="IPR028098">
    <property type="entry name" value="Glyco_trans_4-like_N"/>
</dbReference>
<accession>A0A0M9BLF0</accession>
<keyword evidence="1" id="KW-0808">Transferase</keyword>
<evidence type="ECO:0000259" key="2">
    <source>
        <dbReference type="Pfam" id="PF00534"/>
    </source>
</evidence>
<protein>
    <submittedName>
        <fullName evidence="4">Uncharacterized protein</fullName>
    </submittedName>
</protein>
<dbReference type="PANTHER" id="PTHR46401:SF2">
    <property type="entry name" value="GLYCOSYLTRANSFERASE WBBK-RELATED"/>
    <property type="match status" value="1"/>
</dbReference>
<feature type="domain" description="Glycosyltransferase subfamily 4-like N-terminal" evidence="3">
    <location>
        <begin position="99"/>
        <end position="171"/>
    </location>
</feature>
<keyword evidence="5" id="KW-1185">Reference proteome</keyword>
<dbReference type="PANTHER" id="PTHR46401">
    <property type="entry name" value="GLYCOSYLTRANSFERASE WBBK-RELATED"/>
    <property type="match status" value="1"/>
</dbReference>
<evidence type="ECO:0000313" key="5">
    <source>
        <dbReference type="Proteomes" id="UP000037688"/>
    </source>
</evidence>
<evidence type="ECO:0000313" key="4">
    <source>
        <dbReference type="EMBL" id="KOY13836.1"/>
    </source>
</evidence>
<organism evidence="4 5">
    <name type="scientific">Paenibacillus xylanivorans</name>
    <dbReference type="NCBI Taxonomy" id="1705561"/>
    <lineage>
        <taxon>Bacteria</taxon>
        <taxon>Bacillati</taxon>
        <taxon>Bacillota</taxon>
        <taxon>Bacilli</taxon>
        <taxon>Bacillales</taxon>
        <taxon>Paenibacillaceae</taxon>
        <taxon>Paenibacillus</taxon>
    </lineage>
</organism>
<comment type="caution">
    <text evidence="4">The sequence shown here is derived from an EMBL/GenBank/DDBJ whole genome shotgun (WGS) entry which is preliminary data.</text>
</comment>
<dbReference type="Gene3D" id="3.40.50.2000">
    <property type="entry name" value="Glycogen Phosphorylase B"/>
    <property type="match status" value="2"/>
</dbReference>
<dbReference type="SUPFAM" id="SSF53756">
    <property type="entry name" value="UDP-Glycosyltransferase/glycogen phosphorylase"/>
    <property type="match status" value="1"/>
</dbReference>
<dbReference type="Pfam" id="PF13439">
    <property type="entry name" value="Glyco_transf_4"/>
    <property type="match status" value="1"/>
</dbReference>
<dbReference type="InterPro" id="IPR001296">
    <property type="entry name" value="Glyco_trans_1"/>
</dbReference>
<evidence type="ECO:0000259" key="3">
    <source>
        <dbReference type="Pfam" id="PF13439"/>
    </source>
</evidence>
<feature type="domain" description="Glycosyl transferase family 1" evidence="2">
    <location>
        <begin position="188"/>
        <end position="337"/>
    </location>
</feature>
<dbReference type="PATRIC" id="fig|1705561.3.peg.5351"/>
<evidence type="ECO:0000256" key="1">
    <source>
        <dbReference type="ARBA" id="ARBA00022679"/>
    </source>
</evidence>
<dbReference type="GO" id="GO:0009103">
    <property type="term" value="P:lipopolysaccharide biosynthetic process"/>
    <property type="evidence" value="ECO:0007669"/>
    <property type="project" value="TreeGrafter"/>
</dbReference>
<name>A0A0M9BLF0_9BACL</name>
<proteinExistence type="predicted"/>
<dbReference type="AlphaFoldDB" id="A0A0M9BLF0"/>
<dbReference type="GO" id="GO:0016757">
    <property type="term" value="F:glycosyltransferase activity"/>
    <property type="evidence" value="ECO:0007669"/>
    <property type="project" value="InterPro"/>
</dbReference>